<comment type="caution">
    <text evidence="2">The sequence shown here is derived from an EMBL/GenBank/DDBJ whole genome shotgun (WGS) entry which is preliminary data.</text>
</comment>
<dbReference type="AlphaFoldDB" id="A0A1J9R7C8"/>
<dbReference type="STRING" id="1658174.A0A1J9R7C8"/>
<dbReference type="Pfam" id="PF17667">
    <property type="entry name" value="Pkinase_fungal"/>
    <property type="match status" value="1"/>
</dbReference>
<keyword evidence="3" id="KW-1185">Reference proteome</keyword>
<dbReference type="InterPro" id="IPR040976">
    <property type="entry name" value="Pkinase_fungal"/>
</dbReference>
<gene>
    <name evidence="2" type="ORF">ACJ73_04742</name>
</gene>
<accession>A0A1J9R7C8</accession>
<organism evidence="2 3">
    <name type="scientific">Blastomyces percursus</name>
    <dbReference type="NCBI Taxonomy" id="1658174"/>
    <lineage>
        <taxon>Eukaryota</taxon>
        <taxon>Fungi</taxon>
        <taxon>Dikarya</taxon>
        <taxon>Ascomycota</taxon>
        <taxon>Pezizomycotina</taxon>
        <taxon>Eurotiomycetes</taxon>
        <taxon>Eurotiomycetidae</taxon>
        <taxon>Onygenales</taxon>
        <taxon>Ajellomycetaceae</taxon>
        <taxon>Blastomyces</taxon>
    </lineage>
</organism>
<feature type="domain" description="Fungal-type protein kinase" evidence="1">
    <location>
        <begin position="1"/>
        <end position="46"/>
    </location>
</feature>
<proteinExistence type="predicted"/>
<protein>
    <recommendedName>
        <fullName evidence="1">Fungal-type protein kinase domain-containing protein</fullName>
    </recommendedName>
</protein>
<dbReference type="EMBL" id="LGTZ01000679">
    <property type="protein sequence ID" value="OJD23900.1"/>
    <property type="molecule type" value="Genomic_DNA"/>
</dbReference>
<dbReference type="Proteomes" id="UP000242791">
    <property type="component" value="Unassembled WGS sequence"/>
</dbReference>
<reference evidence="2 3" key="1">
    <citation type="submission" date="2015-08" db="EMBL/GenBank/DDBJ databases">
        <title>Emmonsia species relationships and genome sequence.</title>
        <authorList>
            <person name="Cuomo C.A."/>
            <person name="Schwartz I.S."/>
            <person name="Kenyon C."/>
            <person name="De Hoog G.S."/>
            <person name="Govender N.P."/>
            <person name="Botha A."/>
            <person name="Moreno L."/>
            <person name="De Vries M."/>
            <person name="Munoz J.F."/>
            <person name="Stielow J.B."/>
        </authorList>
    </citation>
    <scope>NUCLEOTIDE SEQUENCE [LARGE SCALE GENOMIC DNA]</scope>
    <source>
        <strain evidence="2 3">EI222</strain>
    </source>
</reference>
<dbReference type="OrthoDB" id="3436821at2759"/>
<evidence type="ECO:0000259" key="1">
    <source>
        <dbReference type="Pfam" id="PF17667"/>
    </source>
</evidence>
<sequence length="63" mass="7082">MEAWVFDRSGPYSSAIIDVCADSRRFFQVLVGYTMMSDEELGLDIIRVRGGFCGANIKCEKVK</sequence>
<name>A0A1J9R7C8_9EURO</name>
<evidence type="ECO:0000313" key="3">
    <source>
        <dbReference type="Proteomes" id="UP000242791"/>
    </source>
</evidence>
<dbReference type="VEuPathDB" id="FungiDB:ACJ73_04742"/>
<evidence type="ECO:0000313" key="2">
    <source>
        <dbReference type="EMBL" id="OJD23900.1"/>
    </source>
</evidence>